<organism evidence="1 2">
    <name type="scientific">Candidatus Nomurabacteria bacterium RIFCSPHIGHO2_02_FULL_38_15</name>
    <dbReference type="NCBI Taxonomy" id="1801752"/>
    <lineage>
        <taxon>Bacteria</taxon>
        <taxon>Candidatus Nomuraibacteriota</taxon>
    </lineage>
</organism>
<evidence type="ECO:0000313" key="1">
    <source>
        <dbReference type="EMBL" id="OGI72373.1"/>
    </source>
</evidence>
<protein>
    <submittedName>
        <fullName evidence="1">Uncharacterized protein</fullName>
    </submittedName>
</protein>
<dbReference type="Proteomes" id="UP000179686">
    <property type="component" value="Unassembled WGS sequence"/>
</dbReference>
<name>A0A1F6VRU4_9BACT</name>
<dbReference type="EMBL" id="MFUC01000007">
    <property type="protein sequence ID" value="OGI72373.1"/>
    <property type="molecule type" value="Genomic_DNA"/>
</dbReference>
<proteinExistence type="predicted"/>
<sequence>MQKINIYLKNILNKKNQKLLVRKNIIEIVFLITNIKLKNTEVIFVGNKLNLKTKPIFKHKIGLHKKNILNEISNKLNLNFIDLI</sequence>
<dbReference type="AlphaFoldDB" id="A0A1F6VRU4"/>
<comment type="caution">
    <text evidence="1">The sequence shown here is derived from an EMBL/GenBank/DDBJ whole genome shotgun (WGS) entry which is preliminary data.</text>
</comment>
<evidence type="ECO:0000313" key="2">
    <source>
        <dbReference type="Proteomes" id="UP000179686"/>
    </source>
</evidence>
<reference evidence="1 2" key="1">
    <citation type="journal article" date="2016" name="Nat. Commun.">
        <title>Thousands of microbial genomes shed light on interconnected biogeochemical processes in an aquifer system.</title>
        <authorList>
            <person name="Anantharaman K."/>
            <person name="Brown C.T."/>
            <person name="Hug L.A."/>
            <person name="Sharon I."/>
            <person name="Castelle C.J."/>
            <person name="Probst A.J."/>
            <person name="Thomas B.C."/>
            <person name="Singh A."/>
            <person name="Wilkins M.J."/>
            <person name="Karaoz U."/>
            <person name="Brodie E.L."/>
            <person name="Williams K.H."/>
            <person name="Hubbard S.S."/>
            <person name="Banfield J.F."/>
        </authorList>
    </citation>
    <scope>NUCLEOTIDE SEQUENCE [LARGE SCALE GENOMIC DNA]</scope>
</reference>
<accession>A0A1F6VRU4</accession>
<gene>
    <name evidence="1" type="ORF">A3J61_00850</name>
</gene>